<evidence type="ECO:0000256" key="1">
    <source>
        <dbReference type="SAM" id="SignalP"/>
    </source>
</evidence>
<accession>A0A5N4WAG3</accession>
<dbReference type="Proteomes" id="UP000325788">
    <property type="component" value="Unassembled WGS sequence"/>
</dbReference>
<reference evidence="2 3" key="1">
    <citation type="submission" date="2019-09" db="EMBL/GenBank/DDBJ databases">
        <title>Draft genome sequence of Acinetobacter tandoii W4-4-4 isolated from environmental water sample.</title>
        <authorList>
            <person name="Wee S.K."/>
            <person name="Yan B."/>
            <person name="Mustaffa S.B."/>
            <person name="Yap E.P.H."/>
        </authorList>
    </citation>
    <scope>NUCLEOTIDE SEQUENCE [LARGE SCALE GENOMIC DNA]</scope>
    <source>
        <strain evidence="2 3">W4-4-4</strain>
    </source>
</reference>
<proteinExistence type="predicted"/>
<evidence type="ECO:0000313" key="2">
    <source>
        <dbReference type="EMBL" id="KAB1855041.1"/>
    </source>
</evidence>
<evidence type="ECO:0000313" key="3">
    <source>
        <dbReference type="Proteomes" id="UP000325788"/>
    </source>
</evidence>
<dbReference type="RefSeq" id="WP_104442167.1">
    <property type="nucleotide sequence ID" value="NZ_VXLD01000005.1"/>
</dbReference>
<protein>
    <submittedName>
        <fullName evidence="2">Uncharacterized protein</fullName>
    </submittedName>
</protein>
<comment type="caution">
    <text evidence="2">The sequence shown here is derived from an EMBL/GenBank/DDBJ whole genome shotgun (WGS) entry which is preliminary data.</text>
</comment>
<name>A0A5N4WAG3_9GAMM</name>
<feature type="signal peptide" evidence="1">
    <location>
        <begin position="1"/>
        <end position="27"/>
    </location>
</feature>
<gene>
    <name evidence="2" type="ORF">F4W09_09445</name>
</gene>
<dbReference type="AlphaFoldDB" id="A0A5N4WAG3"/>
<organism evidence="2 3">
    <name type="scientific">Acinetobacter tandoii</name>
    <dbReference type="NCBI Taxonomy" id="202954"/>
    <lineage>
        <taxon>Bacteria</taxon>
        <taxon>Pseudomonadati</taxon>
        <taxon>Pseudomonadota</taxon>
        <taxon>Gammaproteobacteria</taxon>
        <taxon>Moraxellales</taxon>
        <taxon>Moraxellaceae</taxon>
        <taxon>Acinetobacter</taxon>
    </lineage>
</organism>
<keyword evidence="1" id="KW-0732">Signal</keyword>
<dbReference type="EMBL" id="VXLD01000005">
    <property type="protein sequence ID" value="KAB1855041.1"/>
    <property type="molecule type" value="Genomic_DNA"/>
</dbReference>
<feature type="chain" id="PRO_5024444277" evidence="1">
    <location>
        <begin position="28"/>
        <end position="255"/>
    </location>
</feature>
<sequence length="255" mass="28147">MGKFWIIATLCMSLLPLWGCSVAPVTAPPPPVAMIPIHDSDVMTRQFTTSLADLTPVAHSTRPSAVIFFNKGVNAEKFNKALCKGFVQLETAQDVESNQGVAIENQVVTKVPVTTDLSQNTRDCDLILRVYDYNLAESELVKLNPKLLYSTGPFIAVYNPNSSQIDQIIDLRGTSTTDLEKFGRNWSSIFTQAAQQYEQANSNIANSDEAKEFNIWLFVRDLFQASVCATDPNLIYIFNEPAGKIADIVCKGTKS</sequence>